<dbReference type="InterPro" id="IPR015797">
    <property type="entry name" value="NUDIX_hydrolase-like_dom_sf"/>
</dbReference>
<sequence>MDQEQMTLEDWLDDLCVRFILNLPAEDLGSIPHICFQIEEAHWFYEDFIRVLDPALPHMSLKDFCLRMFQHCPLFAAYSIEHHLQAYSEFMQYKTRIPVRGAIMLNHEMDHCVLVRGWKSNATWSFPRGKINKDESDLDCAVRECWEETGFDLQKAGLVPKEKDAKSFDITMRDQHLRMFVFRDVPMDTVFEPQTRNEIGKVAWYALRDLPAFRKKKGGKQNEGPSANNAIPNASKFYNVAPFLVPLKKWVLSQKKKDIPPEVFQDDVFVNNGDMEDLEAAIPHLQEAASRARAAEQEMRTLLQVQEHAAAQLPNGSNSQGAALLSMLKSKEPDVQPFQNQYPHTPMDHINTNPPQPQSPRYNHQAARLPHGAFENPPQFPIAPNPHHMYNGSPQQYQGRPQVHMTTDARGHPTNVMVSPRQHQTQPQLLHPQPQPPQVQQALLMRGMLGTPGAPMHQQPRHASAPGTQHIAYQQQQPPNSFTASGAPVASRQAAQPNAHSMGLLNMFKDKHAQENALQPATQPKPLRPTDQHRSGLLGMFKQDDAQMPAQVPTPASAPAAAAARPDLHLPFGALSIASRPKPAPETYGVKGNRGVSAADLSIARAPEASALPLPNQLLKPRQDSSSEQKTQLLSLFGKNKGKEPASSPVFMERPRSRVASIASASATNSSRRGSQTTPTSLTPADQSFLMNYLKNASKPQR</sequence>
<dbReference type="SUPFAM" id="SSF55811">
    <property type="entry name" value="Nudix"/>
    <property type="match status" value="1"/>
</dbReference>
<dbReference type="PROSITE" id="PS51462">
    <property type="entry name" value="NUDIX"/>
    <property type="match status" value="1"/>
</dbReference>
<evidence type="ECO:0000313" key="12">
    <source>
        <dbReference type="EMBL" id="KAH6661351.1"/>
    </source>
</evidence>
<dbReference type="AlphaFoldDB" id="A0A9P9A316"/>
<dbReference type="GO" id="GO:0000290">
    <property type="term" value="P:deadenylation-dependent decapping of nuclear-transcribed mRNA"/>
    <property type="evidence" value="ECO:0007669"/>
    <property type="project" value="InterPro"/>
</dbReference>
<evidence type="ECO:0000256" key="9">
    <source>
        <dbReference type="SAM" id="Coils"/>
    </source>
</evidence>
<feature type="region of interest" description="Disordered" evidence="10">
    <location>
        <begin position="418"/>
        <end position="470"/>
    </location>
</feature>
<dbReference type="PANTHER" id="PTHR23114">
    <property type="entry name" value="M7GPPPN-MRNA HYDROLASE"/>
    <property type="match status" value="1"/>
</dbReference>
<feature type="domain" description="Nudix hydrolase" evidence="11">
    <location>
        <begin position="95"/>
        <end position="229"/>
    </location>
</feature>
<evidence type="ECO:0000256" key="2">
    <source>
        <dbReference type="ARBA" id="ARBA00004496"/>
    </source>
</evidence>
<dbReference type="RefSeq" id="XP_045965482.1">
    <property type="nucleotide sequence ID" value="XM_046101697.1"/>
</dbReference>
<dbReference type="FunFam" id="3.90.79.10:FF:000003">
    <property type="entry name" value="M7GpppN-mRNA hydrolase isoform 2"/>
    <property type="match status" value="1"/>
</dbReference>
<evidence type="ECO:0000313" key="13">
    <source>
        <dbReference type="Proteomes" id="UP000758603"/>
    </source>
</evidence>
<dbReference type="FunFam" id="1.10.10.1050:FF:000003">
    <property type="entry name" value="Decapping enzyme Dcp2, putative"/>
    <property type="match status" value="1"/>
</dbReference>
<dbReference type="GO" id="GO:0140933">
    <property type="term" value="F:5'-(N(7)-methylguanosine 5'-triphospho)-[mRNA] hydrolase activity"/>
    <property type="evidence" value="ECO:0007669"/>
    <property type="project" value="InterPro"/>
</dbReference>
<reference evidence="12" key="1">
    <citation type="journal article" date="2021" name="Nat. Commun.">
        <title>Genetic determinants of endophytism in the Arabidopsis root mycobiome.</title>
        <authorList>
            <person name="Mesny F."/>
            <person name="Miyauchi S."/>
            <person name="Thiergart T."/>
            <person name="Pickel B."/>
            <person name="Atanasova L."/>
            <person name="Karlsson M."/>
            <person name="Huettel B."/>
            <person name="Barry K.W."/>
            <person name="Haridas S."/>
            <person name="Chen C."/>
            <person name="Bauer D."/>
            <person name="Andreopoulos W."/>
            <person name="Pangilinan J."/>
            <person name="LaButti K."/>
            <person name="Riley R."/>
            <person name="Lipzen A."/>
            <person name="Clum A."/>
            <person name="Drula E."/>
            <person name="Henrissat B."/>
            <person name="Kohler A."/>
            <person name="Grigoriev I.V."/>
            <person name="Martin F.M."/>
            <person name="Hacquard S."/>
        </authorList>
    </citation>
    <scope>NUCLEOTIDE SEQUENCE</scope>
    <source>
        <strain evidence="12">MPI-SDFR-AT-0073</strain>
    </source>
</reference>
<keyword evidence="6" id="KW-0378">Hydrolase</keyword>
<dbReference type="SMART" id="SM01125">
    <property type="entry name" value="DCP2"/>
    <property type="match status" value="1"/>
</dbReference>
<feature type="region of interest" description="Disordered" evidence="10">
    <location>
        <begin position="636"/>
        <end position="702"/>
    </location>
</feature>
<dbReference type="PANTHER" id="PTHR23114:SF17">
    <property type="entry name" value="M7GPPPN-MRNA HYDROLASE"/>
    <property type="match status" value="1"/>
</dbReference>
<dbReference type="GO" id="GO:0000184">
    <property type="term" value="P:nuclear-transcribed mRNA catabolic process, nonsense-mediated decay"/>
    <property type="evidence" value="ECO:0007669"/>
    <property type="project" value="InterPro"/>
</dbReference>
<protein>
    <recommendedName>
        <fullName evidence="11">Nudix hydrolase domain-containing protein</fullName>
    </recommendedName>
</protein>
<dbReference type="GO" id="GO:0030145">
    <property type="term" value="F:manganese ion binding"/>
    <property type="evidence" value="ECO:0007669"/>
    <property type="project" value="InterPro"/>
</dbReference>
<dbReference type="GO" id="GO:0000932">
    <property type="term" value="C:P-body"/>
    <property type="evidence" value="ECO:0007669"/>
    <property type="project" value="TreeGrafter"/>
</dbReference>
<proteinExistence type="inferred from homology"/>
<feature type="compositionally biased region" description="Low complexity" evidence="10">
    <location>
        <begin position="658"/>
        <end position="671"/>
    </location>
</feature>
<dbReference type="InterPro" id="IPR000086">
    <property type="entry name" value="NUDIX_hydrolase_dom"/>
</dbReference>
<feature type="compositionally biased region" description="Polar residues" evidence="10">
    <location>
        <begin position="672"/>
        <end position="690"/>
    </location>
</feature>
<name>A0A9P9A316_9PEZI</name>
<accession>A0A9P9A316</accession>
<feature type="compositionally biased region" description="Low complexity" evidence="10">
    <location>
        <begin position="420"/>
        <end position="444"/>
    </location>
</feature>
<dbReference type="InterPro" id="IPR036189">
    <property type="entry name" value="DCP2_BoxA_sf"/>
</dbReference>
<keyword evidence="13" id="KW-1185">Reference proteome</keyword>
<keyword evidence="4" id="KW-0963">Cytoplasm</keyword>
<gene>
    <name evidence="12" type="ORF">BKA67DRAFT_550944</name>
</gene>
<dbReference type="Pfam" id="PF05026">
    <property type="entry name" value="DCP2"/>
    <property type="match status" value="1"/>
</dbReference>
<dbReference type="InterPro" id="IPR007722">
    <property type="entry name" value="DCP2_BoxA"/>
</dbReference>
<dbReference type="Gene3D" id="1.10.10.1050">
    <property type="entry name" value="Dcp2, box A domain"/>
    <property type="match status" value="1"/>
</dbReference>
<keyword evidence="8" id="KW-0464">Manganese</keyword>
<dbReference type="GeneID" id="70130589"/>
<evidence type="ECO:0000256" key="8">
    <source>
        <dbReference type="ARBA" id="ARBA00023211"/>
    </source>
</evidence>
<dbReference type="Pfam" id="PF00293">
    <property type="entry name" value="NUDIX"/>
    <property type="match status" value="1"/>
</dbReference>
<dbReference type="Proteomes" id="UP000758603">
    <property type="component" value="Unassembled WGS sequence"/>
</dbReference>
<evidence type="ECO:0000256" key="7">
    <source>
        <dbReference type="ARBA" id="ARBA00022884"/>
    </source>
</evidence>
<dbReference type="Gene3D" id="3.90.79.10">
    <property type="entry name" value="Nucleoside Triphosphate Pyrophosphohydrolase"/>
    <property type="match status" value="1"/>
</dbReference>
<keyword evidence="7" id="KW-0694">RNA-binding</keyword>
<evidence type="ECO:0000256" key="6">
    <source>
        <dbReference type="ARBA" id="ARBA00022801"/>
    </source>
</evidence>
<evidence type="ECO:0000256" key="3">
    <source>
        <dbReference type="ARBA" id="ARBA00005279"/>
    </source>
</evidence>
<keyword evidence="5" id="KW-0479">Metal-binding</keyword>
<dbReference type="SUPFAM" id="SSF140586">
    <property type="entry name" value="Dcp2 domain-like"/>
    <property type="match status" value="1"/>
</dbReference>
<dbReference type="CDD" id="cd03672">
    <property type="entry name" value="NUDIX_Dcp2p_Nudt20"/>
    <property type="match status" value="1"/>
</dbReference>
<dbReference type="EMBL" id="JAGPXC010000001">
    <property type="protein sequence ID" value="KAH6661351.1"/>
    <property type="molecule type" value="Genomic_DNA"/>
</dbReference>
<comment type="cofactor">
    <cofactor evidence="1">
        <name>Mn(2+)</name>
        <dbReference type="ChEBI" id="CHEBI:29035"/>
    </cofactor>
</comment>
<comment type="caution">
    <text evidence="12">The sequence shown here is derived from an EMBL/GenBank/DDBJ whole genome shotgun (WGS) entry which is preliminary data.</text>
</comment>
<feature type="coiled-coil region" evidence="9">
    <location>
        <begin position="275"/>
        <end position="305"/>
    </location>
</feature>
<evidence type="ECO:0000256" key="1">
    <source>
        <dbReference type="ARBA" id="ARBA00001936"/>
    </source>
</evidence>
<evidence type="ECO:0000256" key="4">
    <source>
        <dbReference type="ARBA" id="ARBA00022490"/>
    </source>
</evidence>
<comment type="subcellular location">
    <subcellularLocation>
        <location evidence="2">Cytoplasm</location>
    </subcellularLocation>
</comment>
<evidence type="ECO:0000259" key="11">
    <source>
        <dbReference type="PROSITE" id="PS51462"/>
    </source>
</evidence>
<evidence type="ECO:0000256" key="5">
    <source>
        <dbReference type="ARBA" id="ARBA00022723"/>
    </source>
</evidence>
<dbReference type="GO" id="GO:0003723">
    <property type="term" value="F:RNA binding"/>
    <property type="evidence" value="ECO:0007669"/>
    <property type="project" value="UniProtKB-KW"/>
</dbReference>
<dbReference type="OrthoDB" id="18996at2759"/>
<dbReference type="InterPro" id="IPR044099">
    <property type="entry name" value="Dcp2_NUDIX"/>
</dbReference>
<evidence type="ECO:0000256" key="10">
    <source>
        <dbReference type="SAM" id="MobiDB-lite"/>
    </source>
</evidence>
<keyword evidence="9" id="KW-0175">Coiled coil</keyword>
<comment type="similarity">
    <text evidence="3">Belongs to the Nudix hydrolase family. DCP2 subfamily.</text>
</comment>
<organism evidence="12 13">
    <name type="scientific">Truncatella angustata</name>
    <dbReference type="NCBI Taxonomy" id="152316"/>
    <lineage>
        <taxon>Eukaryota</taxon>
        <taxon>Fungi</taxon>
        <taxon>Dikarya</taxon>
        <taxon>Ascomycota</taxon>
        <taxon>Pezizomycotina</taxon>
        <taxon>Sordariomycetes</taxon>
        <taxon>Xylariomycetidae</taxon>
        <taxon>Amphisphaeriales</taxon>
        <taxon>Sporocadaceae</taxon>
        <taxon>Truncatella</taxon>
    </lineage>
</organism>